<dbReference type="Gene3D" id="3.40.50.2000">
    <property type="entry name" value="Glycogen Phosphorylase B"/>
    <property type="match status" value="1"/>
</dbReference>
<evidence type="ECO:0000313" key="8">
    <source>
        <dbReference type="Proteomes" id="UP000095280"/>
    </source>
</evidence>
<accession>A0A1I8HJR0</accession>
<dbReference type="GO" id="GO:0006488">
    <property type="term" value="P:dolichol-linked oligosaccharide biosynthetic process"/>
    <property type="evidence" value="ECO:0007669"/>
    <property type="project" value="InterPro"/>
</dbReference>
<keyword evidence="4" id="KW-0812">Transmembrane</keyword>
<evidence type="ECO:0000256" key="1">
    <source>
        <dbReference type="ARBA" id="ARBA00004389"/>
    </source>
</evidence>
<evidence type="ECO:0000256" key="5">
    <source>
        <dbReference type="ARBA" id="ARBA00022824"/>
    </source>
</evidence>
<dbReference type="GO" id="GO:0043541">
    <property type="term" value="C:UDP-N-acetylglucosamine transferase complex"/>
    <property type="evidence" value="ECO:0007669"/>
    <property type="project" value="TreeGrafter"/>
</dbReference>
<dbReference type="Proteomes" id="UP000095280">
    <property type="component" value="Unplaced"/>
</dbReference>
<keyword evidence="6" id="KW-1133">Transmembrane helix</keyword>
<reference evidence="9" key="1">
    <citation type="submission" date="2016-11" db="UniProtKB">
        <authorList>
            <consortium name="WormBaseParasite"/>
        </authorList>
    </citation>
    <scope>IDENTIFICATION</scope>
</reference>
<protein>
    <recommendedName>
        <fullName evidence="3">UDP-N-acetylglucosamine transferase subunit ALG14</fullName>
    </recommendedName>
</protein>
<dbReference type="GO" id="GO:0004577">
    <property type="term" value="F:N-acetylglucosaminyldiphosphodolichol N-acetylglucosaminyltransferase activity"/>
    <property type="evidence" value="ECO:0007669"/>
    <property type="project" value="TreeGrafter"/>
</dbReference>
<dbReference type="WBParaSite" id="maker-uti_cns_0006626-snap-gene-0.6-mRNA-1">
    <property type="protein sequence ID" value="maker-uti_cns_0006626-snap-gene-0.6-mRNA-1"/>
    <property type="gene ID" value="maker-uti_cns_0006626-snap-gene-0.6"/>
</dbReference>
<dbReference type="AlphaFoldDB" id="A0A1I8HJR0"/>
<dbReference type="SUPFAM" id="SSF53756">
    <property type="entry name" value="UDP-Glycosyltransferase/glycogen phosphorylase"/>
    <property type="match status" value="1"/>
</dbReference>
<evidence type="ECO:0000256" key="7">
    <source>
        <dbReference type="ARBA" id="ARBA00023136"/>
    </source>
</evidence>
<keyword evidence="5" id="KW-0256">Endoplasmic reticulum</keyword>
<evidence type="ECO:0000256" key="3">
    <source>
        <dbReference type="ARBA" id="ARBA00017467"/>
    </source>
</evidence>
<dbReference type="PANTHER" id="PTHR12154:SF4">
    <property type="entry name" value="UDP-N-ACETYLGLUCOSAMINE TRANSFERASE SUBUNIT ALG14 HOMOLOG"/>
    <property type="match status" value="1"/>
</dbReference>
<evidence type="ECO:0000256" key="6">
    <source>
        <dbReference type="ARBA" id="ARBA00022989"/>
    </source>
</evidence>
<sequence>MLLSLLTIAIIGFLLLRLLIVELQIFGYINNVFPKCAQLRTMIVAGSGGHTTEILRLVNSLSQYYSPRLYVIASSDAMSPEKIKISELNSNDFSIYSIPRSREVLQSYLTSVLTTVRSAAYCFPLVAWQKPDLVLCNGPGTCIPVCFAAFLYRLLLLKDCRIVFVESICRVNSLSLSGRILYYLADHVIVQWPELLDQFPRARYLGRIV</sequence>
<organism evidence="8 9">
    <name type="scientific">Macrostomum lignano</name>
    <dbReference type="NCBI Taxonomy" id="282301"/>
    <lineage>
        <taxon>Eukaryota</taxon>
        <taxon>Metazoa</taxon>
        <taxon>Spiralia</taxon>
        <taxon>Lophotrochozoa</taxon>
        <taxon>Platyhelminthes</taxon>
        <taxon>Rhabditophora</taxon>
        <taxon>Macrostomorpha</taxon>
        <taxon>Macrostomida</taxon>
        <taxon>Macrostomidae</taxon>
        <taxon>Macrostomum</taxon>
    </lineage>
</organism>
<comment type="subcellular location">
    <subcellularLocation>
        <location evidence="1">Endoplasmic reticulum membrane</location>
        <topology evidence="1">Single-pass membrane protein</topology>
    </subcellularLocation>
</comment>
<proteinExistence type="inferred from homology"/>
<dbReference type="PANTHER" id="PTHR12154">
    <property type="entry name" value="GLYCOSYL TRANSFERASE-RELATED"/>
    <property type="match status" value="1"/>
</dbReference>
<comment type="similarity">
    <text evidence="2">Belongs to the ALG14 family.</text>
</comment>
<name>A0A1I8HJR0_9PLAT</name>
<dbReference type="Pfam" id="PF08660">
    <property type="entry name" value="Alg14"/>
    <property type="match status" value="1"/>
</dbReference>
<dbReference type="InterPro" id="IPR013969">
    <property type="entry name" value="Oligosacch_biosynth_Alg14"/>
</dbReference>
<evidence type="ECO:0000313" key="9">
    <source>
        <dbReference type="WBParaSite" id="maker-uti_cns_0006626-snap-gene-0.6-mRNA-1"/>
    </source>
</evidence>
<keyword evidence="8" id="KW-1185">Reference proteome</keyword>
<evidence type="ECO:0000256" key="2">
    <source>
        <dbReference type="ARBA" id="ARBA00009731"/>
    </source>
</evidence>
<keyword evidence="7" id="KW-0472">Membrane</keyword>
<evidence type="ECO:0000256" key="4">
    <source>
        <dbReference type="ARBA" id="ARBA00022692"/>
    </source>
</evidence>